<keyword evidence="3 5" id="KW-1133">Transmembrane helix</keyword>
<feature type="transmembrane region" description="Helical" evidence="5">
    <location>
        <begin position="99"/>
        <end position="123"/>
    </location>
</feature>
<comment type="caution">
    <text evidence="7">The sequence shown here is derived from an EMBL/GenBank/DDBJ whole genome shotgun (WGS) entry which is preliminary data.</text>
</comment>
<keyword evidence="2 5" id="KW-0812">Transmembrane</keyword>
<feature type="transmembrane region" description="Helical" evidence="5">
    <location>
        <begin position="42"/>
        <end position="59"/>
    </location>
</feature>
<evidence type="ECO:0000313" key="8">
    <source>
        <dbReference type="Proteomes" id="UP000265715"/>
    </source>
</evidence>
<accession>A0A399F4L0</accession>
<dbReference type="RefSeq" id="WP_119313970.1">
    <property type="nucleotide sequence ID" value="NZ_QXDL01000019.1"/>
</dbReference>
<organism evidence="7 8">
    <name type="scientific">Calidithermus terrae</name>
    <dbReference type="NCBI Taxonomy" id="1408545"/>
    <lineage>
        <taxon>Bacteria</taxon>
        <taxon>Thermotogati</taxon>
        <taxon>Deinococcota</taxon>
        <taxon>Deinococci</taxon>
        <taxon>Thermales</taxon>
        <taxon>Thermaceae</taxon>
        <taxon>Calidithermus</taxon>
    </lineage>
</organism>
<gene>
    <name evidence="7" type="ORF">Mterra_00762</name>
</gene>
<dbReference type="Proteomes" id="UP000265715">
    <property type="component" value="Unassembled WGS sequence"/>
</dbReference>
<feature type="transmembrane region" description="Helical" evidence="5">
    <location>
        <begin position="129"/>
        <end position="150"/>
    </location>
</feature>
<dbReference type="InterPro" id="IPR006977">
    <property type="entry name" value="Yip1_dom"/>
</dbReference>
<keyword evidence="4 5" id="KW-0472">Membrane</keyword>
<dbReference type="OrthoDB" id="25987at2"/>
<dbReference type="EMBL" id="QXDL01000019">
    <property type="protein sequence ID" value="RIH89551.1"/>
    <property type="molecule type" value="Genomic_DNA"/>
</dbReference>
<evidence type="ECO:0000256" key="3">
    <source>
        <dbReference type="ARBA" id="ARBA00022989"/>
    </source>
</evidence>
<evidence type="ECO:0000256" key="5">
    <source>
        <dbReference type="SAM" id="Phobius"/>
    </source>
</evidence>
<keyword evidence="8" id="KW-1185">Reference proteome</keyword>
<proteinExistence type="predicted"/>
<evidence type="ECO:0000313" key="7">
    <source>
        <dbReference type="EMBL" id="RIH89551.1"/>
    </source>
</evidence>
<feature type="transmembrane region" description="Helical" evidence="5">
    <location>
        <begin position="162"/>
        <end position="184"/>
    </location>
</feature>
<dbReference type="GO" id="GO:0016020">
    <property type="term" value="C:membrane"/>
    <property type="evidence" value="ECO:0007669"/>
    <property type="project" value="UniProtKB-SubCell"/>
</dbReference>
<name>A0A399F4L0_9DEIN</name>
<sequence length="185" mass="19379">MNPSPSITQTISTMFSQSLQVLTKPSAATFEQYEAKGTLREALIYVLLFAVIGALGSLGGGVTAFLNSIIATVAGFLVFVYLVHTIGKSQGGTGSLDHVAYTFALFWGPLSVLLGIATLILIITLIGILLLPLLFLAFLAVNIYFGYLAVQSSMNLTESGKIWITLIGAAAGSFLVSMVVGAILG</sequence>
<feature type="domain" description="Yip1" evidence="6">
    <location>
        <begin position="20"/>
        <end position="176"/>
    </location>
</feature>
<comment type="subcellular location">
    <subcellularLocation>
        <location evidence="1">Membrane</location>
        <topology evidence="1">Multi-pass membrane protein</topology>
    </subcellularLocation>
</comment>
<evidence type="ECO:0000256" key="4">
    <source>
        <dbReference type="ARBA" id="ARBA00023136"/>
    </source>
</evidence>
<protein>
    <recommendedName>
        <fullName evidence="6">Yip1 domain-containing protein</fullName>
    </recommendedName>
</protein>
<evidence type="ECO:0000256" key="2">
    <source>
        <dbReference type="ARBA" id="ARBA00022692"/>
    </source>
</evidence>
<feature type="transmembrane region" description="Helical" evidence="5">
    <location>
        <begin position="65"/>
        <end position="87"/>
    </location>
</feature>
<evidence type="ECO:0000256" key="1">
    <source>
        <dbReference type="ARBA" id="ARBA00004141"/>
    </source>
</evidence>
<dbReference type="Pfam" id="PF04893">
    <property type="entry name" value="Yip1"/>
    <property type="match status" value="1"/>
</dbReference>
<evidence type="ECO:0000259" key="6">
    <source>
        <dbReference type="Pfam" id="PF04893"/>
    </source>
</evidence>
<reference evidence="7 8" key="1">
    <citation type="submission" date="2018-08" db="EMBL/GenBank/DDBJ databases">
        <title>Meiothermus terrae DSM 26712 genome sequencing project.</title>
        <authorList>
            <person name="Da Costa M.S."/>
            <person name="Albuquerque L."/>
            <person name="Raposo P."/>
            <person name="Froufe H.J.C."/>
            <person name="Barroso C.S."/>
            <person name="Egas C."/>
        </authorList>
    </citation>
    <scope>NUCLEOTIDE SEQUENCE [LARGE SCALE GENOMIC DNA]</scope>
    <source>
        <strain evidence="7 8">DSM 26712</strain>
    </source>
</reference>
<dbReference type="AlphaFoldDB" id="A0A399F4L0"/>